<dbReference type="GO" id="GO:0070979">
    <property type="term" value="P:protein K11-linked ubiquitination"/>
    <property type="evidence" value="ECO:0007669"/>
    <property type="project" value="TreeGrafter"/>
</dbReference>
<dbReference type="SUPFAM" id="SSF49785">
    <property type="entry name" value="Galactose-binding domain-like"/>
    <property type="match status" value="1"/>
</dbReference>
<feature type="compositionally biased region" description="Basic and acidic residues" evidence="8">
    <location>
        <begin position="444"/>
        <end position="455"/>
    </location>
</feature>
<feature type="compositionally biased region" description="Polar residues" evidence="8">
    <location>
        <begin position="397"/>
        <end position="409"/>
    </location>
</feature>
<dbReference type="GO" id="GO:0005680">
    <property type="term" value="C:anaphase-promoting complex"/>
    <property type="evidence" value="ECO:0007669"/>
    <property type="project" value="InterPro"/>
</dbReference>
<protein>
    <recommendedName>
        <fullName evidence="9">DOC domain-containing protein</fullName>
    </recommendedName>
</protein>
<dbReference type="PANTHER" id="PTHR12936">
    <property type="entry name" value="ANAPHASE-PROMOTING COMPLEX 10"/>
    <property type="match status" value="1"/>
</dbReference>
<dbReference type="GO" id="GO:0031145">
    <property type="term" value="P:anaphase-promoting complex-dependent catabolic process"/>
    <property type="evidence" value="ECO:0007669"/>
    <property type="project" value="InterPro"/>
</dbReference>
<dbReference type="InterPro" id="IPR021110">
    <property type="entry name" value="DNA_rep_checkpnt_protein"/>
</dbReference>
<dbReference type="AlphaFoldDB" id="A0AAF0J7S6"/>
<evidence type="ECO:0000256" key="6">
    <source>
        <dbReference type="ARBA" id="ARBA00023242"/>
    </source>
</evidence>
<dbReference type="GO" id="GO:0051301">
    <property type="term" value="P:cell division"/>
    <property type="evidence" value="ECO:0007669"/>
    <property type="project" value="UniProtKB-KW"/>
</dbReference>
<dbReference type="Pfam" id="PF11719">
    <property type="entry name" value="Drc1-Sld2"/>
    <property type="match status" value="1"/>
</dbReference>
<evidence type="ECO:0000313" key="11">
    <source>
        <dbReference type="Proteomes" id="UP001219933"/>
    </source>
</evidence>
<reference evidence="10" key="1">
    <citation type="submission" date="2023-03" db="EMBL/GenBank/DDBJ databases">
        <title>Mating type loci evolution in Malassezia.</title>
        <authorList>
            <person name="Coelho M.A."/>
        </authorList>
    </citation>
    <scope>NUCLEOTIDE SEQUENCE</scope>
    <source>
        <strain evidence="10">CBS 11721</strain>
    </source>
</reference>
<evidence type="ECO:0000256" key="5">
    <source>
        <dbReference type="ARBA" id="ARBA00022786"/>
    </source>
</evidence>
<dbReference type="InterPro" id="IPR016901">
    <property type="entry name" value="APC10/Doc1"/>
</dbReference>
<keyword evidence="11" id="KW-1185">Reference proteome</keyword>
<comment type="similarity">
    <text evidence="2">Belongs to the APC10 family.</text>
</comment>
<keyword evidence="5" id="KW-0833">Ubl conjugation pathway</keyword>
<dbReference type="Gene3D" id="2.60.120.260">
    <property type="entry name" value="Galactose-binding domain-like"/>
    <property type="match status" value="1"/>
</dbReference>
<keyword evidence="3" id="KW-0132">Cell division</keyword>
<comment type="subcellular location">
    <subcellularLocation>
        <location evidence="1">Nucleus</location>
    </subcellularLocation>
</comment>
<dbReference type="EMBL" id="CP119880">
    <property type="protein sequence ID" value="WFD36014.1"/>
    <property type="molecule type" value="Genomic_DNA"/>
</dbReference>
<evidence type="ECO:0000256" key="2">
    <source>
        <dbReference type="ARBA" id="ARBA00006762"/>
    </source>
</evidence>
<organism evidence="10 11">
    <name type="scientific">Malassezia cuniculi</name>
    <dbReference type="NCBI Taxonomy" id="948313"/>
    <lineage>
        <taxon>Eukaryota</taxon>
        <taxon>Fungi</taxon>
        <taxon>Dikarya</taxon>
        <taxon>Basidiomycota</taxon>
        <taxon>Ustilaginomycotina</taxon>
        <taxon>Malasseziomycetes</taxon>
        <taxon>Malasseziales</taxon>
        <taxon>Malasseziaceae</taxon>
        <taxon>Malassezia</taxon>
    </lineage>
</organism>
<dbReference type="Proteomes" id="UP001219933">
    <property type="component" value="Chromosome 4"/>
</dbReference>
<dbReference type="InterPro" id="IPR004939">
    <property type="entry name" value="APC_su10/DOC_dom"/>
</dbReference>
<proteinExistence type="inferred from homology"/>
<evidence type="ECO:0000256" key="1">
    <source>
        <dbReference type="ARBA" id="ARBA00004123"/>
    </source>
</evidence>
<keyword evidence="4" id="KW-0498">Mitosis</keyword>
<name>A0AAF0J7S6_9BASI</name>
<accession>A0AAF0J7S6</accession>
<evidence type="ECO:0000256" key="8">
    <source>
        <dbReference type="SAM" id="MobiDB-lite"/>
    </source>
</evidence>
<feature type="compositionally biased region" description="Low complexity" evidence="8">
    <location>
        <begin position="189"/>
        <end position="204"/>
    </location>
</feature>
<feature type="region of interest" description="Disordered" evidence="8">
    <location>
        <begin position="179"/>
        <end position="423"/>
    </location>
</feature>
<dbReference type="InterPro" id="IPR008979">
    <property type="entry name" value="Galactose-bd-like_sf"/>
</dbReference>
<dbReference type="Gene3D" id="1.10.10.1460">
    <property type="match status" value="1"/>
</dbReference>
<feature type="domain" description="DOC" evidence="9">
    <location>
        <begin position="1"/>
        <end position="96"/>
    </location>
</feature>
<evidence type="ECO:0000256" key="3">
    <source>
        <dbReference type="ARBA" id="ARBA00022618"/>
    </source>
</evidence>
<evidence type="ECO:0000259" key="9">
    <source>
        <dbReference type="PROSITE" id="PS51284"/>
    </source>
</evidence>
<dbReference type="GO" id="GO:0006260">
    <property type="term" value="P:DNA replication"/>
    <property type="evidence" value="ECO:0007669"/>
    <property type="project" value="InterPro"/>
</dbReference>
<evidence type="ECO:0000256" key="4">
    <source>
        <dbReference type="ARBA" id="ARBA00022776"/>
    </source>
</evidence>
<feature type="region of interest" description="Disordered" evidence="8">
    <location>
        <begin position="444"/>
        <end position="473"/>
    </location>
</feature>
<sequence>MHDLVDVCYRELFEPQGWYHFFLNKSDPSVPEELDPQLPLSPISVFLVQVCILGNHLNGKDTHIRSLRIFGPPVPVAAPHSTPDPQAENATRAMQRYVEQGMRTAAYRRQVERVGEERAISHLLRIMHKTISMEAILRRQLKQWQRDFRTRHNREPTKHDMQRDPDIAAAYDTWRAFSTEKSKERRSSPKPSSSSQQAQSSSAANPFVSPQKNKDARQLPPTSPSNPFRSPHRESKRVRPTQSPSNPFRSPNKGTKHSLPHNMSHESDMSSDEEEQVLQKGPSPKSTHADAQRPHPVTLTPRKRHSAAAYTPRTKARRMLRGDDVQTPPKRSPRKSILLSPKDVRPGGLFRTNSGQVDELGPSPKKGKPQDTHSFRPMFRTQSAAQLELEDVPDEAMSTSPNLPSSPRQSPKADNVQTDSFEVDGRQISVLPYRRFGSARDIDIRTASDEEHGPDAVEAPDTVQSEPDSPVLQLGGLVLNSPVRHGTRAAAQARARDERMLHGLLEDDDEPPPESFRRMGRSGLDVDEDEAVSDSDEWASEASSADYGWGDGRMDDLDIA</sequence>
<keyword evidence="6" id="KW-0539">Nucleus</keyword>
<evidence type="ECO:0000256" key="7">
    <source>
        <dbReference type="ARBA" id="ARBA00023306"/>
    </source>
</evidence>
<gene>
    <name evidence="10" type="ORF">MCUN1_002885</name>
</gene>
<dbReference type="PANTHER" id="PTHR12936:SF0">
    <property type="entry name" value="ANAPHASE-PROMOTING COMPLEX SUBUNIT 10"/>
    <property type="match status" value="1"/>
</dbReference>
<feature type="region of interest" description="Disordered" evidence="8">
    <location>
        <begin position="503"/>
        <end position="560"/>
    </location>
</feature>
<keyword evidence="7" id="KW-0131">Cell cycle</keyword>
<feature type="compositionally biased region" description="Acidic residues" evidence="8">
    <location>
        <begin position="525"/>
        <end position="539"/>
    </location>
</feature>
<evidence type="ECO:0000313" key="10">
    <source>
        <dbReference type="EMBL" id="WFD36014.1"/>
    </source>
</evidence>
<dbReference type="Pfam" id="PF03256">
    <property type="entry name" value="ANAPC10"/>
    <property type="match status" value="1"/>
</dbReference>
<feature type="compositionally biased region" description="Polar residues" evidence="8">
    <location>
        <begin position="240"/>
        <end position="253"/>
    </location>
</feature>
<dbReference type="PROSITE" id="PS51284">
    <property type="entry name" value="DOC"/>
    <property type="match status" value="1"/>
</dbReference>